<feature type="non-terminal residue" evidence="2">
    <location>
        <position position="1"/>
    </location>
</feature>
<dbReference type="Proteomes" id="UP001154282">
    <property type="component" value="Unassembled WGS sequence"/>
</dbReference>
<feature type="compositionally biased region" description="Gly residues" evidence="1">
    <location>
        <begin position="1"/>
        <end position="11"/>
    </location>
</feature>
<evidence type="ECO:0000313" key="2">
    <source>
        <dbReference type="EMBL" id="CAI0457635.1"/>
    </source>
</evidence>
<reference evidence="2" key="1">
    <citation type="submission" date="2022-08" db="EMBL/GenBank/DDBJ databases">
        <authorList>
            <person name="Gutierrez-Valencia J."/>
        </authorList>
    </citation>
    <scope>NUCLEOTIDE SEQUENCE</scope>
</reference>
<name>A0AAV0NGG0_9ROSI</name>
<dbReference type="EMBL" id="CAMGYJ010000008">
    <property type="protein sequence ID" value="CAI0457635.1"/>
    <property type="molecule type" value="Genomic_DNA"/>
</dbReference>
<sequence length="105" mass="11965">GLGPSDSGGGAVRAADSRPADSDPWEEQSGGVREHADQRRFHLCPRHHLLRSNNHLPHRHRRPHICWLINQDSVLRRQFPSSLSPLSLFQVSPLLLRFYFPVFGL</sequence>
<keyword evidence="3" id="KW-1185">Reference proteome</keyword>
<accession>A0AAV0NGG0</accession>
<evidence type="ECO:0000313" key="3">
    <source>
        <dbReference type="Proteomes" id="UP001154282"/>
    </source>
</evidence>
<evidence type="ECO:0000256" key="1">
    <source>
        <dbReference type="SAM" id="MobiDB-lite"/>
    </source>
</evidence>
<protein>
    <submittedName>
        <fullName evidence="2">Uncharacterized protein</fullName>
    </submittedName>
</protein>
<feature type="region of interest" description="Disordered" evidence="1">
    <location>
        <begin position="1"/>
        <end position="38"/>
    </location>
</feature>
<gene>
    <name evidence="2" type="ORF">LITE_LOCUS33200</name>
</gene>
<dbReference type="AlphaFoldDB" id="A0AAV0NGG0"/>
<proteinExistence type="predicted"/>
<comment type="caution">
    <text evidence="2">The sequence shown here is derived from an EMBL/GenBank/DDBJ whole genome shotgun (WGS) entry which is preliminary data.</text>
</comment>
<organism evidence="2 3">
    <name type="scientific">Linum tenue</name>
    <dbReference type="NCBI Taxonomy" id="586396"/>
    <lineage>
        <taxon>Eukaryota</taxon>
        <taxon>Viridiplantae</taxon>
        <taxon>Streptophyta</taxon>
        <taxon>Embryophyta</taxon>
        <taxon>Tracheophyta</taxon>
        <taxon>Spermatophyta</taxon>
        <taxon>Magnoliopsida</taxon>
        <taxon>eudicotyledons</taxon>
        <taxon>Gunneridae</taxon>
        <taxon>Pentapetalae</taxon>
        <taxon>rosids</taxon>
        <taxon>fabids</taxon>
        <taxon>Malpighiales</taxon>
        <taxon>Linaceae</taxon>
        <taxon>Linum</taxon>
    </lineage>
</organism>